<evidence type="ECO:0000313" key="3">
    <source>
        <dbReference type="Proteomes" id="UP000008021"/>
    </source>
</evidence>
<dbReference type="Proteomes" id="UP000008021">
    <property type="component" value="Chromosome 1"/>
</dbReference>
<name>A0A0E0C5S2_9ORYZ</name>
<dbReference type="EnsemblPlants" id="OMERI01G23500.1">
    <property type="protein sequence ID" value="OMERI01G23500.1"/>
    <property type="gene ID" value="OMERI01G23500"/>
</dbReference>
<evidence type="ECO:0000256" key="1">
    <source>
        <dbReference type="SAM" id="MobiDB-lite"/>
    </source>
</evidence>
<dbReference type="Gramene" id="OMERI01G23500.1">
    <property type="protein sequence ID" value="OMERI01G23500.1"/>
    <property type="gene ID" value="OMERI01G23500"/>
</dbReference>
<reference evidence="2" key="2">
    <citation type="submission" date="2018-05" db="EMBL/GenBank/DDBJ databases">
        <title>OmerRS3 (Oryza meridionalis Reference Sequence Version 3).</title>
        <authorList>
            <person name="Zhang J."/>
            <person name="Kudrna D."/>
            <person name="Lee S."/>
            <person name="Talag J."/>
            <person name="Welchert J."/>
            <person name="Wing R.A."/>
        </authorList>
    </citation>
    <scope>NUCLEOTIDE SEQUENCE [LARGE SCALE GENOMIC DNA]</scope>
    <source>
        <strain evidence="2">cv. OR44</strain>
    </source>
</reference>
<evidence type="ECO:0000313" key="2">
    <source>
        <dbReference type="EnsemblPlants" id="OMERI01G23500.1"/>
    </source>
</evidence>
<sequence length="79" mass="8862">MEIAVGGAERSGDKQEAGQRSGERADEAEKNEGGAKDTERGKDERWGQVEEQLEQDNHTGRQWWRRPLGQGAILFNLLP</sequence>
<accession>A0A0E0C5S2</accession>
<dbReference type="HOGENOM" id="CLU_2610076_0_0_1"/>
<keyword evidence="3" id="KW-1185">Reference proteome</keyword>
<organism evidence="2">
    <name type="scientific">Oryza meridionalis</name>
    <dbReference type="NCBI Taxonomy" id="40149"/>
    <lineage>
        <taxon>Eukaryota</taxon>
        <taxon>Viridiplantae</taxon>
        <taxon>Streptophyta</taxon>
        <taxon>Embryophyta</taxon>
        <taxon>Tracheophyta</taxon>
        <taxon>Spermatophyta</taxon>
        <taxon>Magnoliopsida</taxon>
        <taxon>Liliopsida</taxon>
        <taxon>Poales</taxon>
        <taxon>Poaceae</taxon>
        <taxon>BOP clade</taxon>
        <taxon>Oryzoideae</taxon>
        <taxon>Oryzeae</taxon>
        <taxon>Oryzinae</taxon>
        <taxon>Oryza</taxon>
    </lineage>
</organism>
<reference evidence="2" key="1">
    <citation type="submission" date="2015-04" db="UniProtKB">
        <authorList>
            <consortium name="EnsemblPlants"/>
        </authorList>
    </citation>
    <scope>IDENTIFICATION</scope>
</reference>
<protein>
    <submittedName>
        <fullName evidence="2">Uncharacterized protein</fullName>
    </submittedName>
</protein>
<feature type="compositionally biased region" description="Basic and acidic residues" evidence="1">
    <location>
        <begin position="10"/>
        <end position="48"/>
    </location>
</feature>
<dbReference type="AlphaFoldDB" id="A0A0E0C5S2"/>
<feature type="region of interest" description="Disordered" evidence="1">
    <location>
        <begin position="1"/>
        <end position="62"/>
    </location>
</feature>
<proteinExistence type="predicted"/>